<evidence type="ECO:0000313" key="6">
    <source>
        <dbReference type="Proteomes" id="UP000635983"/>
    </source>
</evidence>
<gene>
    <name evidence="5" type="ORF">GCM10009304_36640</name>
</gene>
<comment type="caution">
    <text evidence="5">The sequence shown here is derived from an EMBL/GenBank/DDBJ whole genome shotgun (WGS) entry which is preliminary data.</text>
</comment>
<organism evidence="5 6">
    <name type="scientific">Pseudomonas matsuisoli</name>
    <dbReference type="NCBI Taxonomy" id="1515666"/>
    <lineage>
        <taxon>Bacteria</taxon>
        <taxon>Pseudomonadati</taxon>
        <taxon>Pseudomonadota</taxon>
        <taxon>Gammaproteobacteria</taxon>
        <taxon>Pseudomonadales</taxon>
        <taxon>Pseudomonadaceae</taxon>
        <taxon>Pseudomonas</taxon>
    </lineage>
</organism>
<dbReference type="Pfam" id="PF00392">
    <property type="entry name" value="GntR"/>
    <property type="match status" value="1"/>
</dbReference>
<dbReference type="Proteomes" id="UP000635983">
    <property type="component" value="Unassembled WGS sequence"/>
</dbReference>
<evidence type="ECO:0000313" key="5">
    <source>
        <dbReference type="EMBL" id="GGK07109.1"/>
    </source>
</evidence>
<keyword evidence="3" id="KW-0804">Transcription</keyword>
<dbReference type="PRINTS" id="PR00035">
    <property type="entry name" value="HTHGNTR"/>
</dbReference>
<reference evidence="5" key="2">
    <citation type="submission" date="2020-09" db="EMBL/GenBank/DDBJ databases">
        <authorList>
            <person name="Sun Q."/>
            <person name="Ohkuma M."/>
        </authorList>
    </citation>
    <scope>NUCLEOTIDE SEQUENCE</scope>
    <source>
        <strain evidence="5">JCM 30078</strain>
    </source>
</reference>
<dbReference type="Pfam" id="PF07729">
    <property type="entry name" value="FCD"/>
    <property type="match status" value="1"/>
</dbReference>
<dbReference type="PROSITE" id="PS50949">
    <property type="entry name" value="HTH_GNTR"/>
    <property type="match status" value="1"/>
</dbReference>
<dbReference type="Gene3D" id="1.10.10.10">
    <property type="entry name" value="Winged helix-like DNA-binding domain superfamily/Winged helix DNA-binding domain"/>
    <property type="match status" value="1"/>
</dbReference>
<keyword evidence="1" id="KW-0805">Transcription regulation</keyword>
<dbReference type="Gene3D" id="1.20.120.530">
    <property type="entry name" value="GntR ligand-binding domain-like"/>
    <property type="match status" value="1"/>
</dbReference>
<dbReference type="AlphaFoldDB" id="A0A917V0Y6"/>
<evidence type="ECO:0000256" key="1">
    <source>
        <dbReference type="ARBA" id="ARBA00023015"/>
    </source>
</evidence>
<dbReference type="SUPFAM" id="SSF46785">
    <property type="entry name" value="Winged helix' DNA-binding domain"/>
    <property type="match status" value="1"/>
</dbReference>
<sequence length="247" mass="27879">MQKTVSGIFKMVSSAQETSERTLKERQTLVSATGETLADTLHRVLEKEIAEGRLAPGSRLDEKEIAERFGVSRTPVREALRLLGATGLVESKGRQGVTVRTISMATLLEMFQVMAEMEGLCARLAARRITPEQRDNLEAIHRRLEAASVNRSDIDTFYEVNKEFHEAIYEASRNEFLAAQTRALRNRVGAYRRRVTYLPSRIADTLREHDEVMQAIFRHDGDAAHNAMRGHLNLLGDNLVDFIAHFS</sequence>
<dbReference type="GO" id="GO:0003677">
    <property type="term" value="F:DNA binding"/>
    <property type="evidence" value="ECO:0007669"/>
    <property type="project" value="UniProtKB-KW"/>
</dbReference>
<dbReference type="CDD" id="cd07377">
    <property type="entry name" value="WHTH_GntR"/>
    <property type="match status" value="1"/>
</dbReference>
<keyword evidence="6" id="KW-1185">Reference proteome</keyword>
<dbReference type="SMART" id="SM00345">
    <property type="entry name" value="HTH_GNTR"/>
    <property type="match status" value="1"/>
</dbReference>
<reference evidence="5" key="1">
    <citation type="journal article" date="2014" name="Int. J. Syst. Evol. Microbiol.">
        <title>Complete genome sequence of Corynebacterium casei LMG S-19264T (=DSM 44701T), isolated from a smear-ripened cheese.</title>
        <authorList>
            <consortium name="US DOE Joint Genome Institute (JGI-PGF)"/>
            <person name="Walter F."/>
            <person name="Albersmeier A."/>
            <person name="Kalinowski J."/>
            <person name="Ruckert C."/>
        </authorList>
    </citation>
    <scope>NUCLEOTIDE SEQUENCE</scope>
    <source>
        <strain evidence="5">JCM 30078</strain>
    </source>
</reference>
<dbReference type="PANTHER" id="PTHR43537">
    <property type="entry name" value="TRANSCRIPTIONAL REGULATOR, GNTR FAMILY"/>
    <property type="match status" value="1"/>
</dbReference>
<dbReference type="PANTHER" id="PTHR43537:SF49">
    <property type="entry name" value="TRANSCRIPTIONAL REGULATORY PROTEIN"/>
    <property type="match status" value="1"/>
</dbReference>
<dbReference type="EMBL" id="BMPO01000009">
    <property type="protein sequence ID" value="GGK07109.1"/>
    <property type="molecule type" value="Genomic_DNA"/>
</dbReference>
<protein>
    <submittedName>
        <fullName evidence="5">Transcriptional regulator</fullName>
    </submittedName>
</protein>
<dbReference type="InterPro" id="IPR036390">
    <property type="entry name" value="WH_DNA-bd_sf"/>
</dbReference>
<proteinExistence type="predicted"/>
<evidence type="ECO:0000259" key="4">
    <source>
        <dbReference type="PROSITE" id="PS50949"/>
    </source>
</evidence>
<dbReference type="SMART" id="SM00895">
    <property type="entry name" value="FCD"/>
    <property type="match status" value="1"/>
</dbReference>
<dbReference type="InterPro" id="IPR008920">
    <property type="entry name" value="TF_FadR/GntR_C"/>
</dbReference>
<feature type="domain" description="HTH gntR-type" evidence="4">
    <location>
        <begin position="35"/>
        <end position="102"/>
    </location>
</feature>
<dbReference type="InterPro" id="IPR011711">
    <property type="entry name" value="GntR_C"/>
</dbReference>
<accession>A0A917V0Y6</accession>
<evidence type="ECO:0000256" key="3">
    <source>
        <dbReference type="ARBA" id="ARBA00023163"/>
    </source>
</evidence>
<dbReference type="InterPro" id="IPR000524">
    <property type="entry name" value="Tscrpt_reg_HTH_GntR"/>
</dbReference>
<name>A0A917V0Y6_9PSED</name>
<dbReference type="InterPro" id="IPR036388">
    <property type="entry name" value="WH-like_DNA-bd_sf"/>
</dbReference>
<evidence type="ECO:0000256" key="2">
    <source>
        <dbReference type="ARBA" id="ARBA00023125"/>
    </source>
</evidence>
<dbReference type="SUPFAM" id="SSF48008">
    <property type="entry name" value="GntR ligand-binding domain-like"/>
    <property type="match status" value="1"/>
</dbReference>
<dbReference type="GO" id="GO:0003700">
    <property type="term" value="F:DNA-binding transcription factor activity"/>
    <property type="evidence" value="ECO:0007669"/>
    <property type="project" value="InterPro"/>
</dbReference>
<keyword evidence="2" id="KW-0238">DNA-binding</keyword>